<keyword evidence="2" id="KW-1185">Reference proteome</keyword>
<comment type="caution">
    <text evidence="1">The sequence shown here is derived from an EMBL/GenBank/DDBJ whole genome shotgun (WGS) entry which is preliminary data.</text>
</comment>
<gene>
    <name evidence="1" type="ORF">GR138_12100</name>
</gene>
<dbReference type="EMBL" id="WUMK01000004">
    <property type="protein sequence ID" value="MXN45936.1"/>
    <property type="molecule type" value="Genomic_DNA"/>
</dbReference>
<sequence length="104" mass="11423">MTPEILTGLLGLVTLVGAAFGYWRYFESRVAGAKDRADKVAEDLAAHRLHTAETYVTKSGMREIKDEILGAVSGIRDDVRHLATRIDGMHEAANKAKPVTRRTS</sequence>
<evidence type="ECO:0000313" key="2">
    <source>
        <dbReference type="Proteomes" id="UP000435802"/>
    </source>
</evidence>
<dbReference type="OrthoDB" id="8117504at2"/>
<proteinExistence type="predicted"/>
<evidence type="ECO:0000313" key="1">
    <source>
        <dbReference type="EMBL" id="MXN45936.1"/>
    </source>
</evidence>
<dbReference type="RefSeq" id="WP_160859497.1">
    <property type="nucleotide sequence ID" value="NZ_WUMK01000004.1"/>
</dbReference>
<organism evidence="1 2">
    <name type="scientific">Shinella kummerowiae</name>
    <dbReference type="NCBI Taxonomy" id="417745"/>
    <lineage>
        <taxon>Bacteria</taxon>
        <taxon>Pseudomonadati</taxon>
        <taxon>Pseudomonadota</taxon>
        <taxon>Alphaproteobacteria</taxon>
        <taxon>Hyphomicrobiales</taxon>
        <taxon>Rhizobiaceae</taxon>
        <taxon>Shinella</taxon>
    </lineage>
</organism>
<reference evidence="1 2" key="1">
    <citation type="submission" date="2019-12" db="EMBL/GenBank/DDBJ databases">
        <title>Shinella kummerowiae sp. nov., a symbiotic bacterium isolated from root nodules of the herbal legume Kummerowia stipulacea.</title>
        <authorList>
            <person name="Gao J."/>
        </authorList>
    </citation>
    <scope>NUCLEOTIDE SEQUENCE [LARGE SCALE GENOMIC DNA]</scope>
    <source>
        <strain evidence="1 2">CCBAU 25048</strain>
    </source>
</reference>
<accession>A0A6N8SF35</accession>
<protein>
    <recommendedName>
        <fullName evidence="3">DUF2746 domain-containing protein</fullName>
    </recommendedName>
</protein>
<evidence type="ECO:0008006" key="3">
    <source>
        <dbReference type="Google" id="ProtNLM"/>
    </source>
</evidence>
<dbReference type="AlphaFoldDB" id="A0A6N8SF35"/>
<dbReference type="Proteomes" id="UP000435802">
    <property type="component" value="Unassembled WGS sequence"/>
</dbReference>
<name>A0A6N8SF35_9HYPH</name>